<name>A0A7G3UI15_STRT9</name>
<keyword evidence="2" id="KW-1185">Reference proteome</keyword>
<accession>A0A7G3UI15</accession>
<gene>
    <name evidence="1" type="ORF">STSU_016645</name>
</gene>
<dbReference type="Proteomes" id="UP000005940">
    <property type="component" value="Chromosome"/>
</dbReference>
<dbReference type="EMBL" id="CP029159">
    <property type="protein sequence ID" value="QKM68562.1"/>
    <property type="molecule type" value="Genomic_DNA"/>
</dbReference>
<sequence length="67" mass="7212">MAAHITTTGGDRPVLMTLRVSRDSGRSWGPVTVVHVSEGTEPPLEPMRFPPCCCRLCQSATEATSAR</sequence>
<protein>
    <recommendedName>
        <fullName evidence="3">Exo-alpha-sialidase</fullName>
    </recommendedName>
</protein>
<evidence type="ECO:0008006" key="3">
    <source>
        <dbReference type="Google" id="ProtNLM"/>
    </source>
</evidence>
<reference evidence="1 2" key="1">
    <citation type="journal article" date="2012" name="J. Bacteriol.">
        <title>Draft genome of Streptomyces tsukubaensis NRRL 18488, the producer of the clinically important immunosuppressant tacrolimus (FK506).</title>
        <authorList>
            <person name="Barreiro C."/>
            <person name="Prieto C."/>
            <person name="Sola-Landa A."/>
            <person name="Solera E."/>
            <person name="Martinez-Castro M."/>
            <person name="Perez-Redondo R."/>
            <person name="Garcia-Estrada C."/>
            <person name="Aparicio J.F."/>
            <person name="Fernandez-Martinez L.T."/>
            <person name="Santos-Aberturas J."/>
            <person name="Salehi-Najafabadi Z."/>
            <person name="Rodriguez-Garcia A."/>
            <person name="Tauch A."/>
            <person name="Martin J.F."/>
        </authorList>
    </citation>
    <scope>NUCLEOTIDE SEQUENCE [LARGE SCALE GENOMIC DNA]</scope>
    <source>
        <strain evidence="2">DSM 42081 / NBRC 108919 / NRRL 18488 / 9993</strain>
    </source>
</reference>
<evidence type="ECO:0000313" key="1">
    <source>
        <dbReference type="EMBL" id="QKM68562.1"/>
    </source>
</evidence>
<organism evidence="1 2">
    <name type="scientific">Streptomyces tsukubensis (strain DSM 42081 / NBRC 108919 / NRRL 18488 / 9993)</name>
    <dbReference type="NCBI Taxonomy" id="1114943"/>
    <lineage>
        <taxon>Bacteria</taxon>
        <taxon>Bacillati</taxon>
        <taxon>Actinomycetota</taxon>
        <taxon>Actinomycetes</taxon>
        <taxon>Kitasatosporales</taxon>
        <taxon>Streptomycetaceae</taxon>
        <taxon>Streptomyces</taxon>
    </lineage>
</organism>
<proteinExistence type="predicted"/>
<dbReference type="AlphaFoldDB" id="A0A7G3UI15"/>
<evidence type="ECO:0000313" key="2">
    <source>
        <dbReference type="Proteomes" id="UP000005940"/>
    </source>
</evidence>